<evidence type="ECO:0008006" key="3">
    <source>
        <dbReference type="Google" id="ProtNLM"/>
    </source>
</evidence>
<dbReference type="STRING" id="489703.SAMN04488038_11641"/>
<dbReference type="Gene3D" id="2.50.20.10">
    <property type="entry name" value="Lipoprotein localisation LolA/LolB/LppX"/>
    <property type="match status" value="1"/>
</dbReference>
<keyword evidence="2" id="KW-1185">Reference proteome</keyword>
<reference evidence="1 2" key="1">
    <citation type="submission" date="2016-10" db="EMBL/GenBank/DDBJ databases">
        <authorList>
            <person name="de Groot N.N."/>
        </authorList>
    </citation>
    <scope>NUCLEOTIDE SEQUENCE [LARGE SCALE GENOMIC DNA]</scope>
    <source>
        <strain evidence="1 2">DSM 25927</strain>
    </source>
</reference>
<dbReference type="InterPro" id="IPR010752">
    <property type="entry name" value="DUF1329"/>
</dbReference>
<evidence type="ECO:0000313" key="2">
    <source>
        <dbReference type="Proteomes" id="UP000199233"/>
    </source>
</evidence>
<dbReference type="OrthoDB" id="5937151at2"/>
<dbReference type="AlphaFoldDB" id="A0A1H9LHR3"/>
<protein>
    <recommendedName>
        <fullName evidence="3">DUF1329 domain-containing protein</fullName>
    </recommendedName>
</protein>
<dbReference type="Proteomes" id="UP000199233">
    <property type="component" value="Unassembled WGS sequence"/>
</dbReference>
<dbReference type="EMBL" id="FOFS01000016">
    <property type="protein sequence ID" value="SER11052.1"/>
    <property type="molecule type" value="Genomic_DNA"/>
</dbReference>
<evidence type="ECO:0000313" key="1">
    <source>
        <dbReference type="EMBL" id="SER11052.1"/>
    </source>
</evidence>
<sequence length="464" mass="52510">MHIRKYDFNYSRRMFMEKTLRGSASAGVLCGIWPLLASGKDLMKAYPDELVSIEVNTKGKVKPGDVITANNVEHVKHLLTEIDFKQIKEDGRKIIINDAPAATPDYLFPLDYYEASVRNAGRAGFDAGGNLVDSKGGGKWIGGAPFMDPKDAVQAYANMTYSWGRHDFAQYAIRDWDINPDGSQAYAYEFLWIELNTTNRIREPRVFKNFENLLRLNTVLFTSPQEQAGSSFLSEWYYDQSKFPELYGYMPLFRRVRQFPTNQRFEPLVPGITMFLSDAWGAGDPMLTWGNYRIVDRRPMLVGGSGRNFFEGIQPDGKPPVHGGPKGQSYWDMYMELCPEALVIDSEPTGYPRAPVGRRRVYVDARNSMLINQITYDRRGDLWKTVIATAGPKNNGKKALKNSHGHVEWGVQTFMIHDIQSNRLSRFYLAPQITGGHKTAFEADETAVYDGFLTKQALTRLGAA</sequence>
<organism evidence="1 2">
    <name type="scientific">Solimonas aquatica</name>
    <dbReference type="NCBI Taxonomy" id="489703"/>
    <lineage>
        <taxon>Bacteria</taxon>
        <taxon>Pseudomonadati</taxon>
        <taxon>Pseudomonadota</taxon>
        <taxon>Gammaproteobacteria</taxon>
        <taxon>Nevskiales</taxon>
        <taxon>Nevskiaceae</taxon>
        <taxon>Solimonas</taxon>
    </lineage>
</organism>
<gene>
    <name evidence="1" type="ORF">SAMN04488038_11641</name>
</gene>
<proteinExistence type="predicted"/>
<accession>A0A1H9LHR3</accession>
<dbReference type="Pfam" id="PF07044">
    <property type="entry name" value="DUF1329"/>
    <property type="match status" value="1"/>
</dbReference>
<name>A0A1H9LHR3_9GAMM</name>